<evidence type="ECO:0000313" key="17">
    <source>
        <dbReference type="EMBL" id="TCV00694.1"/>
    </source>
</evidence>
<keyword evidence="11" id="KW-0511">Multifunctional enzyme</keyword>
<evidence type="ECO:0000256" key="11">
    <source>
        <dbReference type="ARBA" id="ARBA00023268"/>
    </source>
</evidence>
<comment type="function">
    <text evidence="1 12">Converts 2,5-diamino-6-(ribosylamino)-4(3h)-pyrimidinone 5'-phosphate into 5-amino-6-(ribosylamino)-2,4(1h,3h)-pyrimidinedione 5'-phosphate.</text>
</comment>
<dbReference type="Proteomes" id="UP000294692">
    <property type="component" value="Unassembled WGS sequence"/>
</dbReference>
<dbReference type="InterPro" id="IPR002125">
    <property type="entry name" value="CMP_dCMP_dom"/>
</dbReference>
<feature type="binding site" evidence="15">
    <location>
        <position position="44"/>
    </location>
    <ligand>
        <name>Zn(2+)</name>
        <dbReference type="ChEBI" id="CHEBI:29105"/>
        <note>catalytic</note>
    </ligand>
</feature>
<dbReference type="InterPro" id="IPR016192">
    <property type="entry name" value="APOBEC/CMP_deaminase_Zn-bd"/>
</dbReference>
<protein>
    <recommendedName>
        <fullName evidence="12">Riboflavin biosynthesis protein RibD</fullName>
    </recommendedName>
    <domain>
        <recommendedName>
            <fullName evidence="12">Diaminohydroxyphosphoribosylaminopyrimidine deaminase</fullName>
            <shortName evidence="12">DRAP deaminase</shortName>
            <ecNumber evidence="12">3.5.4.26</ecNumber>
        </recommendedName>
        <alternativeName>
            <fullName evidence="12">Riboflavin-specific deaminase</fullName>
        </alternativeName>
    </domain>
    <domain>
        <recommendedName>
            <fullName evidence="12">5-amino-6-(5-phosphoribosylamino)uracil reductase</fullName>
            <ecNumber evidence="12">1.1.1.193</ecNumber>
        </recommendedName>
        <alternativeName>
            <fullName evidence="12">HTP reductase</fullName>
        </alternativeName>
    </domain>
</protein>
<evidence type="ECO:0000256" key="5">
    <source>
        <dbReference type="ARBA" id="ARBA00007417"/>
    </source>
</evidence>
<feature type="binding site" evidence="14">
    <location>
        <position position="151"/>
    </location>
    <ligand>
        <name>NADP(+)</name>
        <dbReference type="ChEBI" id="CHEBI:58349"/>
    </ligand>
</feature>
<evidence type="ECO:0000256" key="2">
    <source>
        <dbReference type="ARBA" id="ARBA00004882"/>
    </source>
</evidence>
<dbReference type="NCBIfam" id="TIGR00326">
    <property type="entry name" value="eubact_ribD"/>
    <property type="match status" value="1"/>
</dbReference>
<comment type="pathway">
    <text evidence="2 12">Cofactor biosynthesis; riboflavin biosynthesis; 5-amino-6-(D-ribitylamino)uracil from GTP: step 2/4.</text>
</comment>
<dbReference type="CDD" id="cd01284">
    <property type="entry name" value="Riboflavin_deaminase-reductase"/>
    <property type="match status" value="1"/>
</dbReference>
<evidence type="ECO:0000313" key="18">
    <source>
        <dbReference type="Proteomes" id="UP000294692"/>
    </source>
</evidence>
<organism evidence="17 18">
    <name type="scientific">Paracandidimonas soli</name>
    <dbReference type="NCBI Taxonomy" id="1917182"/>
    <lineage>
        <taxon>Bacteria</taxon>
        <taxon>Pseudomonadati</taxon>
        <taxon>Pseudomonadota</taxon>
        <taxon>Betaproteobacteria</taxon>
        <taxon>Burkholderiales</taxon>
        <taxon>Alcaligenaceae</taxon>
        <taxon>Paracandidimonas</taxon>
    </lineage>
</organism>
<dbReference type="AlphaFoldDB" id="A0A4R3VAT2"/>
<evidence type="ECO:0000256" key="7">
    <source>
        <dbReference type="ARBA" id="ARBA00022723"/>
    </source>
</evidence>
<feature type="binding site" evidence="14">
    <location>
        <position position="165"/>
    </location>
    <ligand>
        <name>substrate</name>
    </ligand>
</feature>
<comment type="catalytic activity">
    <reaction evidence="12">
        <text>5-amino-6-(5-phospho-D-ribitylamino)uracil + NADP(+) = 5-amino-6-(5-phospho-D-ribosylamino)uracil + NADPH + H(+)</text>
        <dbReference type="Rhea" id="RHEA:17845"/>
        <dbReference type="ChEBI" id="CHEBI:15378"/>
        <dbReference type="ChEBI" id="CHEBI:57783"/>
        <dbReference type="ChEBI" id="CHEBI:58349"/>
        <dbReference type="ChEBI" id="CHEBI:58421"/>
        <dbReference type="ChEBI" id="CHEBI:58453"/>
        <dbReference type="EC" id="1.1.1.193"/>
    </reaction>
</comment>
<dbReference type="InterPro" id="IPR050765">
    <property type="entry name" value="Riboflavin_Biosynth_HTPR"/>
</dbReference>
<feature type="binding site" evidence="14">
    <location>
        <position position="167"/>
    </location>
    <ligand>
        <name>substrate</name>
    </ligand>
</feature>
<feature type="active site" description="Proton donor" evidence="13">
    <location>
        <position position="46"/>
    </location>
</feature>
<comment type="catalytic activity">
    <reaction evidence="12">
        <text>2,5-diamino-6-hydroxy-4-(5-phosphoribosylamino)-pyrimidine + H2O + H(+) = 5-amino-6-(5-phospho-D-ribosylamino)uracil + NH4(+)</text>
        <dbReference type="Rhea" id="RHEA:21868"/>
        <dbReference type="ChEBI" id="CHEBI:15377"/>
        <dbReference type="ChEBI" id="CHEBI:15378"/>
        <dbReference type="ChEBI" id="CHEBI:28938"/>
        <dbReference type="ChEBI" id="CHEBI:58453"/>
        <dbReference type="ChEBI" id="CHEBI:58614"/>
        <dbReference type="EC" id="3.5.4.26"/>
    </reaction>
</comment>
<dbReference type="Gene3D" id="3.40.430.10">
    <property type="entry name" value="Dihydrofolate Reductase, subunit A"/>
    <property type="match status" value="1"/>
</dbReference>
<gene>
    <name evidence="17" type="ORF">EV686_103275</name>
</gene>
<evidence type="ECO:0000256" key="8">
    <source>
        <dbReference type="ARBA" id="ARBA00022833"/>
    </source>
</evidence>
<dbReference type="GO" id="GO:0050661">
    <property type="term" value="F:NADP binding"/>
    <property type="evidence" value="ECO:0007669"/>
    <property type="project" value="InterPro"/>
</dbReference>
<dbReference type="EC" id="3.5.4.26" evidence="12"/>
<keyword evidence="8 12" id="KW-0862">Zinc</keyword>
<dbReference type="OrthoDB" id="9800865at2"/>
<evidence type="ECO:0000256" key="1">
    <source>
        <dbReference type="ARBA" id="ARBA00002151"/>
    </source>
</evidence>
<dbReference type="SUPFAM" id="SSF53927">
    <property type="entry name" value="Cytidine deaminase-like"/>
    <property type="match status" value="1"/>
</dbReference>
<feature type="domain" description="CMP/dCMP-type deaminase" evidence="16">
    <location>
        <begin position="1"/>
        <end position="120"/>
    </location>
</feature>
<dbReference type="InterPro" id="IPR016193">
    <property type="entry name" value="Cytidine_deaminase-like"/>
</dbReference>
<feature type="binding site" evidence="15">
    <location>
        <position position="81"/>
    </location>
    <ligand>
        <name>Zn(2+)</name>
        <dbReference type="ChEBI" id="CHEBI:29105"/>
        <note>catalytic</note>
    </ligand>
</feature>
<dbReference type="UniPathway" id="UPA00275">
    <property type="reaction ID" value="UER00401"/>
</dbReference>
<evidence type="ECO:0000256" key="15">
    <source>
        <dbReference type="PIRSR" id="PIRSR006769-3"/>
    </source>
</evidence>
<feature type="binding site" evidence="14">
    <location>
        <position position="193"/>
    </location>
    <ligand>
        <name>NADP(+)</name>
        <dbReference type="ChEBI" id="CHEBI:58349"/>
    </ligand>
</feature>
<feature type="binding site" evidence="14">
    <location>
        <position position="197"/>
    </location>
    <ligand>
        <name>NADP(+)</name>
        <dbReference type="ChEBI" id="CHEBI:58349"/>
    </ligand>
</feature>
<comment type="cofactor">
    <cofactor evidence="12 15">
        <name>Zn(2+)</name>
        <dbReference type="ChEBI" id="CHEBI:29105"/>
    </cofactor>
    <text evidence="12 15">Binds 1 zinc ion.</text>
</comment>
<evidence type="ECO:0000256" key="6">
    <source>
        <dbReference type="ARBA" id="ARBA00022619"/>
    </source>
</evidence>
<evidence type="ECO:0000256" key="14">
    <source>
        <dbReference type="PIRSR" id="PIRSR006769-2"/>
    </source>
</evidence>
<feature type="binding site" evidence="14">
    <location>
        <begin position="289"/>
        <end position="295"/>
    </location>
    <ligand>
        <name>NADP(+)</name>
        <dbReference type="ChEBI" id="CHEBI:58349"/>
    </ligand>
</feature>
<dbReference type="PIRSF" id="PIRSF006769">
    <property type="entry name" value="RibD"/>
    <property type="match status" value="1"/>
</dbReference>
<accession>A0A4R3VAT2</accession>
<dbReference type="SUPFAM" id="SSF53597">
    <property type="entry name" value="Dihydrofolate reductase-like"/>
    <property type="match status" value="1"/>
</dbReference>
<dbReference type="InterPro" id="IPR002734">
    <property type="entry name" value="RibDG_C"/>
</dbReference>
<dbReference type="GO" id="GO:0009231">
    <property type="term" value="P:riboflavin biosynthetic process"/>
    <property type="evidence" value="ECO:0007669"/>
    <property type="project" value="UniProtKB-UniPathway"/>
</dbReference>
<reference evidence="17 18" key="1">
    <citation type="submission" date="2019-03" db="EMBL/GenBank/DDBJ databases">
        <title>Genomic Encyclopedia of Type Strains, Phase IV (KMG-IV): sequencing the most valuable type-strain genomes for metagenomic binning, comparative biology and taxonomic classification.</title>
        <authorList>
            <person name="Goeker M."/>
        </authorList>
    </citation>
    <scope>NUCLEOTIDE SEQUENCE [LARGE SCALE GENOMIC DNA]</scope>
    <source>
        <strain evidence="17 18">DSM 100048</strain>
    </source>
</reference>
<evidence type="ECO:0000256" key="9">
    <source>
        <dbReference type="ARBA" id="ARBA00022857"/>
    </source>
</evidence>
<evidence type="ECO:0000256" key="13">
    <source>
        <dbReference type="PIRSR" id="PIRSR006769-1"/>
    </source>
</evidence>
<keyword evidence="9 12" id="KW-0521">NADP</keyword>
<feature type="binding site" evidence="14">
    <location>
        <position position="181"/>
    </location>
    <ligand>
        <name>substrate</name>
    </ligand>
</feature>
<keyword evidence="12" id="KW-0378">Hydrolase</keyword>
<dbReference type="InterPro" id="IPR011549">
    <property type="entry name" value="RibD_C"/>
</dbReference>
<evidence type="ECO:0000256" key="10">
    <source>
        <dbReference type="ARBA" id="ARBA00023002"/>
    </source>
</evidence>
<dbReference type="EC" id="1.1.1.193" evidence="12"/>
<comment type="caution">
    <text evidence="17">The sequence shown here is derived from an EMBL/GenBank/DDBJ whole genome shotgun (WGS) entry which is preliminary data.</text>
</comment>
<keyword evidence="10 12" id="KW-0560">Oxidoreductase</keyword>
<dbReference type="InterPro" id="IPR004794">
    <property type="entry name" value="Eubact_RibD"/>
</dbReference>
<feature type="binding site" evidence="14">
    <location>
        <position position="287"/>
    </location>
    <ligand>
        <name>substrate</name>
    </ligand>
</feature>
<dbReference type="GO" id="GO:0008270">
    <property type="term" value="F:zinc ion binding"/>
    <property type="evidence" value="ECO:0007669"/>
    <property type="project" value="InterPro"/>
</dbReference>
<feature type="binding site" evidence="14">
    <location>
        <position position="219"/>
    </location>
    <ligand>
        <name>NADP(+)</name>
        <dbReference type="ChEBI" id="CHEBI:58349"/>
    </ligand>
</feature>
<dbReference type="Pfam" id="PF01872">
    <property type="entry name" value="RibD_C"/>
    <property type="match status" value="1"/>
</dbReference>
<keyword evidence="18" id="KW-1185">Reference proteome</keyword>
<keyword evidence="7 12" id="KW-0479">Metal-binding</keyword>
<feature type="binding site" evidence="15">
    <location>
        <position position="72"/>
    </location>
    <ligand>
        <name>Zn(2+)</name>
        <dbReference type="ChEBI" id="CHEBI:29105"/>
        <note>catalytic</note>
    </ligand>
</feature>
<dbReference type="GO" id="GO:0008835">
    <property type="term" value="F:diaminohydroxyphosphoribosylaminopyrimidine deaminase activity"/>
    <property type="evidence" value="ECO:0007669"/>
    <property type="project" value="UniProtKB-EC"/>
</dbReference>
<proteinExistence type="inferred from homology"/>
<dbReference type="PANTHER" id="PTHR38011:SF7">
    <property type="entry name" value="2,5-DIAMINO-6-RIBOSYLAMINO-4(3H)-PYRIMIDINONE 5'-PHOSPHATE REDUCTASE"/>
    <property type="match status" value="1"/>
</dbReference>
<dbReference type="InterPro" id="IPR024072">
    <property type="entry name" value="DHFR-like_dom_sf"/>
</dbReference>
<dbReference type="Pfam" id="PF00383">
    <property type="entry name" value="dCMP_cyt_deam_1"/>
    <property type="match status" value="1"/>
</dbReference>
<feature type="binding site" evidence="14">
    <location>
        <position position="204"/>
    </location>
    <ligand>
        <name>substrate</name>
    </ligand>
</feature>
<evidence type="ECO:0000259" key="16">
    <source>
        <dbReference type="PROSITE" id="PS51747"/>
    </source>
</evidence>
<dbReference type="PROSITE" id="PS00903">
    <property type="entry name" value="CYT_DCMP_DEAMINASES_1"/>
    <property type="match status" value="1"/>
</dbReference>
<sequence length="367" mass="39550">MRQAIELSRSVLYVTSPNPRVGCVIVRDGHVLASGATQRAGGPHAEVVALRQAAQAGIDVSGATLYVTLEPCSHHGRTPPCADAIIEAGIGRVVVALKDPNPLVGGQGMARLRQAGIETESGVCAEEALDINPGFMSRMTSGMPWVWLKTAISLDGRVALPNGQSQWITSQLARDDSHHWRARSCMVLTGIGTLLGDDPSLTARAVPTERQPVRAVVDTRFRIPETARLLDGGPVIVFTASDDPAKAERLARRNVRVIRISELNGRVDLAEMMRWIGQNAFNEVHVESGGRLAGALQQAGLLDELLVYVAPILLGSGLPLAALPQLEALSQACRYEFIEHAQVGTDMRLRLRSAERWQVLRQAVLAS</sequence>
<comment type="similarity">
    <text evidence="5 12">In the C-terminal section; belongs to the HTP reductase family.</text>
</comment>
<dbReference type="EMBL" id="SMBX01000003">
    <property type="protein sequence ID" value="TCV00694.1"/>
    <property type="molecule type" value="Genomic_DNA"/>
</dbReference>
<dbReference type="PROSITE" id="PS51747">
    <property type="entry name" value="CYT_DCMP_DEAMINASES_2"/>
    <property type="match status" value="1"/>
</dbReference>
<comment type="pathway">
    <text evidence="3 12">Cofactor biosynthesis; riboflavin biosynthesis; 5-amino-6-(D-ribitylamino)uracil from GTP: step 3/4.</text>
</comment>
<keyword evidence="6 12" id="KW-0686">Riboflavin biosynthesis</keyword>
<evidence type="ECO:0000256" key="4">
    <source>
        <dbReference type="ARBA" id="ARBA00005259"/>
    </source>
</evidence>
<comment type="similarity">
    <text evidence="4 12">In the N-terminal section; belongs to the cytidine and deoxycytidylate deaminase family.</text>
</comment>
<evidence type="ECO:0000256" key="12">
    <source>
        <dbReference type="PIRNR" id="PIRNR006769"/>
    </source>
</evidence>
<feature type="binding site" evidence="14">
    <location>
        <position position="201"/>
    </location>
    <ligand>
        <name>substrate</name>
    </ligand>
</feature>
<evidence type="ECO:0000256" key="3">
    <source>
        <dbReference type="ARBA" id="ARBA00004910"/>
    </source>
</evidence>
<dbReference type="GO" id="GO:0008703">
    <property type="term" value="F:5-amino-6-(5-phosphoribosylamino)uracil reductase activity"/>
    <property type="evidence" value="ECO:0007669"/>
    <property type="project" value="UniProtKB-EC"/>
</dbReference>
<dbReference type="NCBIfam" id="TIGR00227">
    <property type="entry name" value="ribD_Cterm"/>
    <property type="match status" value="1"/>
</dbReference>
<dbReference type="Gene3D" id="3.40.140.10">
    <property type="entry name" value="Cytidine Deaminase, domain 2"/>
    <property type="match status" value="1"/>
</dbReference>
<dbReference type="PANTHER" id="PTHR38011">
    <property type="entry name" value="DIHYDROFOLATE REDUCTASE FAMILY PROTEIN (AFU_ORTHOLOGUE AFUA_8G06820)"/>
    <property type="match status" value="1"/>
</dbReference>
<name>A0A4R3VAT2_9BURK</name>